<dbReference type="GO" id="GO:0008270">
    <property type="term" value="F:zinc ion binding"/>
    <property type="evidence" value="ECO:0007669"/>
    <property type="project" value="UniProtKB-KW"/>
</dbReference>
<keyword evidence="1" id="KW-0479">Metal-binding</keyword>
<dbReference type="SUPFAM" id="SSF57903">
    <property type="entry name" value="FYVE/PHD zinc finger"/>
    <property type="match status" value="1"/>
</dbReference>
<dbReference type="InterPro" id="IPR055198">
    <property type="entry name" value="NSD_PHD"/>
</dbReference>
<dbReference type="PANTHER" id="PTHR46851:SF23">
    <property type="entry name" value="SWIB_MDM2 DOMAIN-CONTAINING PROTEIN"/>
    <property type="match status" value="1"/>
</dbReference>
<dbReference type="PANTHER" id="PTHR46851">
    <property type="entry name" value="OS01G0884500 PROTEIN"/>
    <property type="match status" value="1"/>
</dbReference>
<dbReference type="AlphaFoldDB" id="V7D0K6"/>
<sequence>MVKKNKIRKEDIAEDWCFVCKDGGLLMVCDHRDCRKTYHPRCVDKDDSFSENGSKWTCSSHFCFLCHKASKFKCFCCPKAICEKCIYDAEFVTVKGNKGFCSHCSKLAFLIEDDADNDSDGDLVDFEDQDTYEFLFSEYYEFIKEEDGLNSEHVHSAHRFFKNGKRKRDLDPDEMGLGVDGSGDSEDMSNYIVSDCEDLNYTAGSMSERTKKGLGKLKSMKGNEKDKKKEFIGWGSRSLMEFLEYIGEDTSNEFSEHDVTSIIIEYCRENDLFDPKKKRKIHCDAPLRSLLGRKSVNRNSMQNLLAQHFAENFEEMGDISSSSEDRDYNEPSTFSRKRKSISCTKSHNLNLVCEEHQSCFAAIVSSNLKLVYLKRSLVDELSKQPQTFDDKVLGSYVRIKTDPYDYLQKNSHLLVQVVGINISLRNDEFNKEIMLQLSYVPKHVPISKISDDDFSEEECQDLYQRMRNGLLKQPTVLELEQKARSLHEDIMKHWISRKLVLLQNRIDHANEKGWRRELAEYIDQKLKLETQLEQSRLLNDIPKVIPEIDDTTLSQEGSPRIDKVEQNGLSELASGQTSNSVGHYSKHSGFAHSLNNRTDVAGKMVRSRGRDDSIIRHGHVQHGVSTSLHGHLAIELGNIPYSNVQPGTTAFVDDHQSVPHSSAPSSSNHTSVPRTVGGENVVQCPTYGHSWGLAVQPIVAPSVHTVLAPSVHTNPAPQVQTTSAPPVEPIHDASKVHDLPDEKVQRDANGRVIIRPVGKGWTPNHHAIEAIGHAIRSQFRGPYHHYEAMSEEAKLRWWTEFKTRVTWAPHDEWQIIKVYESKVRKRLCDMLSKARVKGSRPTWIGEEAWGELLNYWDSQKFKDKSSQNKINRSSVRGGALHSSGRKSHLDIALGLERKYGRPVEPDELFLATHTNKKGDWIDGRSRETYETYHEQLRMMQSKSSKGSISDVPPIDAATKLQCWKDVAGGKSRGRVYGTADLAANFRHGALSLTQPSVLASTIDRDEQFAQNSQLRHQILEATERANQANQRTAELKETVRLMQQQLAMMMERYVADTPIDTSEVHPHRRL</sequence>
<dbReference type="InterPro" id="IPR013083">
    <property type="entry name" value="Znf_RING/FYVE/PHD"/>
</dbReference>
<feature type="compositionally biased region" description="Low complexity" evidence="5">
    <location>
        <begin position="658"/>
        <end position="673"/>
    </location>
</feature>
<protein>
    <submittedName>
        <fullName evidence="8">Uncharacterized protein</fullName>
    </submittedName>
</protein>
<dbReference type="Pfam" id="PF25980">
    <property type="entry name" value="NERD_plant"/>
    <property type="match status" value="1"/>
</dbReference>
<dbReference type="SUPFAM" id="SSF159042">
    <property type="entry name" value="Plus3-like"/>
    <property type="match status" value="1"/>
</dbReference>
<proteinExistence type="predicted"/>
<dbReference type="Pfam" id="PF22908">
    <property type="entry name" value="PHD_NSD"/>
    <property type="match status" value="1"/>
</dbReference>
<evidence type="ECO:0000256" key="4">
    <source>
        <dbReference type="SAM" id="Coils"/>
    </source>
</evidence>
<dbReference type="Gramene" id="ESW35909">
    <property type="protein sequence ID" value="ESW35909"/>
    <property type="gene ID" value="PHAVU_L006100g"/>
</dbReference>
<dbReference type="InterPro" id="IPR036128">
    <property type="entry name" value="Plus3-like_sf"/>
</dbReference>
<evidence type="ECO:0000259" key="7">
    <source>
        <dbReference type="PROSITE" id="PS51925"/>
    </source>
</evidence>
<dbReference type="InterPro" id="IPR058668">
    <property type="entry name" value="NERD_dom"/>
</dbReference>
<dbReference type="InterPro" id="IPR003121">
    <property type="entry name" value="SWIB_MDM2_domain"/>
</dbReference>
<evidence type="ECO:0000256" key="5">
    <source>
        <dbReference type="SAM" id="MobiDB-lite"/>
    </source>
</evidence>
<dbReference type="eggNOG" id="KOG1946">
    <property type="taxonomic scope" value="Eukaryota"/>
</dbReference>
<keyword evidence="3" id="KW-0862">Zinc</keyword>
<dbReference type="InterPro" id="IPR045894">
    <property type="entry name" value="At5g08430-like"/>
</dbReference>
<dbReference type="GO" id="GO:0003677">
    <property type="term" value="F:DNA binding"/>
    <property type="evidence" value="ECO:0007669"/>
    <property type="project" value="InterPro"/>
</dbReference>
<dbReference type="OrthoDB" id="1870062at2759"/>
<evidence type="ECO:0000259" key="6">
    <source>
        <dbReference type="PROSITE" id="PS51360"/>
    </source>
</evidence>
<feature type="domain" description="DM2" evidence="7">
    <location>
        <begin position="231"/>
        <end position="311"/>
    </location>
</feature>
<dbReference type="eggNOG" id="KOG1081">
    <property type="taxonomic scope" value="Eukaryota"/>
</dbReference>
<feature type="domain" description="Plus3" evidence="6">
    <location>
        <begin position="362"/>
        <end position="491"/>
    </location>
</feature>
<dbReference type="EMBL" id="KI548575">
    <property type="protein sequence ID" value="ESW35909.1"/>
    <property type="molecule type" value="Genomic_DNA"/>
</dbReference>
<keyword evidence="2" id="KW-0863">Zinc-finger</keyword>
<feature type="compositionally biased region" description="Polar residues" evidence="5">
    <location>
        <begin position="573"/>
        <end position="582"/>
    </location>
</feature>
<dbReference type="CDD" id="cd10567">
    <property type="entry name" value="SWIB-MDM2_like"/>
    <property type="match status" value="1"/>
</dbReference>
<evidence type="ECO:0000256" key="2">
    <source>
        <dbReference type="ARBA" id="ARBA00022771"/>
    </source>
</evidence>
<dbReference type="Gene3D" id="3.30.40.10">
    <property type="entry name" value="Zinc/RING finger domain, C3HC4 (zinc finger)"/>
    <property type="match status" value="1"/>
</dbReference>
<dbReference type="Gene3D" id="3.90.70.200">
    <property type="entry name" value="Plus-3 domain"/>
    <property type="match status" value="1"/>
</dbReference>
<reference evidence="8" key="1">
    <citation type="submission" date="2013-04" db="EMBL/GenBank/DDBJ databases">
        <authorList>
            <person name="Schmutz J."/>
            <person name="McClean P."/>
            <person name="Shu S."/>
            <person name="Cregan P."/>
            <person name="Rokhsar D."/>
            <person name="Jackson S."/>
        </authorList>
    </citation>
    <scope>NUCLEOTIDE SEQUENCE</scope>
</reference>
<dbReference type="CDD" id="cd15568">
    <property type="entry name" value="PHD5_NSD"/>
    <property type="match status" value="1"/>
</dbReference>
<feature type="region of interest" description="Disordered" evidence="5">
    <location>
        <begin position="573"/>
        <end position="592"/>
    </location>
</feature>
<dbReference type="Pfam" id="PF03004">
    <property type="entry name" value="Transposase_24"/>
    <property type="match status" value="1"/>
</dbReference>
<gene>
    <name evidence="8" type="ORF">PHAVU_L006100g</name>
</gene>
<keyword evidence="4" id="KW-0175">Coiled coil</keyword>
<dbReference type="PROSITE" id="PS51925">
    <property type="entry name" value="SWIB_MDM2"/>
    <property type="match status" value="1"/>
</dbReference>
<dbReference type="SUPFAM" id="SSF47592">
    <property type="entry name" value="SWIB/MDM2 domain"/>
    <property type="match status" value="1"/>
</dbReference>
<dbReference type="InterPro" id="IPR004252">
    <property type="entry name" value="Probable_transposase_24"/>
</dbReference>
<accession>V7D0K6</accession>
<organism evidence="8">
    <name type="scientific">Phaseolus vulgaris</name>
    <name type="common">Kidney bean</name>
    <name type="synonym">French bean</name>
    <dbReference type="NCBI Taxonomy" id="3885"/>
    <lineage>
        <taxon>Eukaryota</taxon>
        <taxon>Viridiplantae</taxon>
        <taxon>Streptophyta</taxon>
        <taxon>Embryophyta</taxon>
        <taxon>Tracheophyta</taxon>
        <taxon>Spermatophyta</taxon>
        <taxon>Magnoliopsida</taxon>
        <taxon>eudicotyledons</taxon>
        <taxon>Gunneridae</taxon>
        <taxon>Pentapetalae</taxon>
        <taxon>rosids</taxon>
        <taxon>fabids</taxon>
        <taxon>Fabales</taxon>
        <taxon>Fabaceae</taxon>
        <taxon>Papilionoideae</taxon>
        <taxon>50 kb inversion clade</taxon>
        <taxon>NPAAA clade</taxon>
        <taxon>indigoferoid/millettioid clade</taxon>
        <taxon>Phaseoleae</taxon>
        <taxon>Phaseolus</taxon>
    </lineage>
</organism>
<dbReference type="SMR" id="V7D0K6"/>
<dbReference type="InterPro" id="IPR004343">
    <property type="entry name" value="Plus-3_dom"/>
</dbReference>
<dbReference type="Pfam" id="PF02201">
    <property type="entry name" value="SWIB"/>
    <property type="match status" value="1"/>
</dbReference>
<evidence type="ECO:0000256" key="3">
    <source>
        <dbReference type="ARBA" id="ARBA00022833"/>
    </source>
</evidence>
<name>V7D0K6_PHAVU</name>
<dbReference type="STRING" id="3885.V7D0K6"/>
<evidence type="ECO:0000256" key="1">
    <source>
        <dbReference type="ARBA" id="ARBA00022723"/>
    </source>
</evidence>
<feature type="region of interest" description="Disordered" evidence="5">
    <location>
        <begin position="647"/>
        <end position="676"/>
    </location>
</feature>
<evidence type="ECO:0000313" key="8">
    <source>
        <dbReference type="EMBL" id="ESW35909.1"/>
    </source>
</evidence>
<dbReference type="InterPro" id="IPR001965">
    <property type="entry name" value="Znf_PHD"/>
</dbReference>
<dbReference type="PROSITE" id="PS51360">
    <property type="entry name" value="PLUS3"/>
    <property type="match status" value="1"/>
</dbReference>
<dbReference type="SMART" id="SM00719">
    <property type="entry name" value="Plus3"/>
    <property type="match status" value="1"/>
</dbReference>
<dbReference type="Gene3D" id="1.10.245.10">
    <property type="entry name" value="SWIB/MDM2 domain"/>
    <property type="match status" value="1"/>
</dbReference>
<dbReference type="InterPro" id="IPR011011">
    <property type="entry name" value="Znf_FYVE_PHD"/>
</dbReference>
<dbReference type="InterPro" id="IPR036885">
    <property type="entry name" value="SWIB_MDM2_dom_sf"/>
</dbReference>
<dbReference type="SMART" id="SM00249">
    <property type="entry name" value="PHD"/>
    <property type="match status" value="1"/>
</dbReference>
<feature type="coiled-coil region" evidence="4">
    <location>
        <begin position="1011"/>
        <end position="1045"/>
    </location>
</feature>
<dbReference type="Pfam" id="PF03126">
    <property type="entry name" value="Plus-3"/>
    <property type="match status" value="1"/>
</dbReference>